<comment type="similarity">
    <text evidence="4 14">Belongs to the D-alanine--D-alanine ligase family.</text>
</comment>
<feature type="active site" evidence="15">
    <location>
        <position position="17"/>
    </location>
</feature>
<feature type="active site" evidence="15">
    <location>
        <position position="147"/>
    </location>
</feature>
<evidence type="ECO:0000256" key="14">
    <source>
        <dbReference type="HAMAP-Rule" id="MF_00047"/>
    </source>
</evidence>
<evidence type="ECO:0000256" key="7">
    <source>
        <dbReference type="ARBA" id="ARBA00022598"/>
    </source>
</evidence>
<dbReference type="InterPro" id="IPR013815">
    <property type="entry name" value="ATP_grasp_subdomain_1"/>
</dbReference>
<feature type="domain" description="ATP-grasp" evidence="18">
    <location>
        <begin position="107"/>
        <end position="305"/>
    </location>
</feature>
<keyword evidence="10 14" id="KW-0133">Cell shape</keyword>
<comment type="subcellular location">
    <subcellularLocation>
        <location evidence="3 14">Cytoplasm</location>
    </subcellularLocation>
</comment>
<dbReference type="SUPFAM" id="SSF52440">
    <property type="entry name" value="PreATP-grasp domain"/>
    <property type="match status" value="1"/>
</dbReference>
<comment type="pathway">
    <text evidence="14">Cell wall biogenesis; peptidoglycan biosynthesis.</text>
</comment>
<evidence type="ECO:0000256" key="13">
    <source>
        <dbReference type="ARBA" id="ARBA00047614"/>
    </source>
</evidence>
<reference evidence="19 20" key="1">
    <citation type="submission" date="2018-08" db="EMBL/GenBank/DDBJ databases">
        <title>Parvularcula sp. SM1705, isolated from surface water of the South Sea China.</title>
        <authorList>
            <person name="Sun L."/>
        </authorList>
    </citation>
    <scope>NUCLEOTIDE SEQUENCE [LARGE SCALE GENOMIC DNA]</scope>
    <source>
        <strain evidence="19 20">SM1705</strain>
    </source>
</reference>
<evidence type="ECO:0000256" key="17">
    <source>
        <dbReference type="PROSITE-ProRule" id="PRU00409"/>
    </source>
</evidence>
<dbReference type="InterPro" id="IPR000291">
    <property type="entry name" value="D-Ala_lig_Van_CS"/>
</dbReference>
<dbReference type="InterPro" id="IPR011761">
    <property type="entry name" value="ATP-grasp"/>
</dbReference>
<feature type="active site" evidence="15">
    <location>
        <position position="283"/>
    </location>
</feature>
<dbReference type="PANTHER" id="PTHR23132">
    <property type="entry name" value="D-ALANINE--D-ALANINE LIGASE"/>
    <property type="match status" value="1"/>
</dbReference>
<evidence type="ECO:0000259" key="18">
    <source>
        <dbReference type="PROSITE" id="PS50975"/>
    </source>
</evidence>
<dbReference type="PANTHER" id="PTHR23132:SF23">
    <property type="entry name" value="D-ALANINE--D-ALANINE LIGASE B"/>
    <property type="match status" value="1"/>
</dbReference>
<feature type="binding site" evidence="16">
    <location>
        <position position="274"/>
    </location>
    <ligand>
        <name>Mg(2+)</name>
        <dbReference type="ChEBI" id="CHEBI:18420"/>
        <label>2</label>
    </ligand>
</feature>
<accession>A0A371RFW0</accession>
<dbReference type="Pfam" id="PF07478">
    <property type="entry name" value="Dala_Dala_lig_C"/>
    <property type="match status" value="1"/>
</dbReference>
<gene>
    <name evidence="14" type="primary">ddl</name>
    <name evidence="19" type="ORF">DX908_03025</name>
</gene>
<dbReference type="FunCoup" id="A0A371RFW0">
    <property type="interactions" value="293"/>
</dbReference>
<feature type="binding site" evidence="16">
    <location>
        <position position="272"/>
    </location>
    <ligand>
        <name>Mg(2+)</name>
        <dbReference type="ChEBI" id="CHEBI:18420"/>
        <label>2</label>
    </ligand>
</feature>
<keyword evidence="7 14" id="KW-0436">Ligase</keyword>
<keyword evidence="8 17" id="KW-0547">Nucleotide-binding</keyword>
<keyword evidence="11 14" id="KW-0573">Peptidoglycan synthesis</keyword>
<keyword evidence="16" id="KW-0460">Magnesium</keyword>
<evidence type="ECO:0000313" key="20">
    <source>
        <dbReference type="Proteomes" id="UP000264589"/>
    </source>
</evidence>
<feature type="binding site" evidence="16">
    <location>
        <position position="256"/>
    </location>
    <ligand>
        <name>Mg(2+)</name>
        <dbReference type="ChEBI" id="CHEBI:18420"/>
        <label>1</label>
    </ligand>
</feature>
<keyword evidence="9 17" id="KW-0067">ATP-binding</keyword>
<dbReference type="NCBIfam" id="TIGR01205">
    <property type="entry name" value="D_ala_D_alaTIGR"/>
    <property type="match status" value="1"/>
</dbReference>
<evidence type="ECO:0000256" key="3">
    <source>
        <dbReference type="ARBA" id="ARBA00004496"/>
    </source>
</evidence>
<dbReference type="UniPathway" id="UPA00219"/>
<evidence type="ECO:0000256" key="2">
    <source>
        <dbReference type="ARBA" id="ARBA00003921"/>
    </source>
</evidence>
<keyword evidence="6 14" id="KW-0963">Cytoplasm</keyword>
<dbReference type="InterPro" id="IPR005905">
    <property type="entry name" value="D_ala_D_ala"/>
</dbReference>
<protein>
    <recommendedName>
        <fullName evidence="5 14">D-alanine--D-alanine ligase</fullName>
        <ecNumber evidence="5 14">6.3.2.4</ecNumber>
    </recommendedName>
    <alternativeName>
        <fullName evidence="14">D-Ala-D-Ala ligase</fullName>
    </alternativeName>
    <alternativeName>
        <fullName evidence="14">D-alanylalanine synthetase</fullName>
    </alternativeName>
</protein>
<dbReference type="HAMAP" id="MF_00047">
    <property type="entry name" value="Dala_Dala_lig"/>
    <property type="match status" value="1"/>
</dbReference>
<dbReference type="InterPro" id="IPR011095">
    <property type="entry name" value="Dala_Dala_lig_C"/>
</dbReference>
<evidence type="ECO:0000256" key="9">
    <source>
        <dbReference type="ARBA" id="ARBA00022840"/>
    </source>
</evidence>
<dbReference type="PIRSF" id="PIRSF039102">
    <property type="entry name" value="Ddl/VanB"/>
    <property type="match status" value="1"/>
</dbReference>
<dbReference type="InterPro" id="IPR016185">
    <property type="entry name" value="PreATP-grasp_dom_sf"/>
</dbReference>
<dbReference type="PROSITE" id="PS50975">
    <property type="entry name" value="ATP_GRASP"/>
    <property type="match status" value="1"/>
</dbReference>
<dbReference type="InterPro" id="IPR011127">
    <property type="entry name" value="Dala_Dala_lig_N"/>
</dbReference>
<dbReference type="OrthoDB" id="9813261at2"/>
<evidence type="ECO:0000313" key="19">
    <source>
        <dbReference type="EMBL" id="RFB04344.1"/>
    </source>
</evidence>
<comment type="catalytic activity">
    <reaction evidence="13 14">
        <text>2 D-alanine + ATP = D-alanyl-D-alanine + ADP + phosphate + H(+)</text>
        <dbReference type="Rhea" id="RHEA:11224"/>
        <dbReference type="ChEBI" id="CHEBI:15378"/>
        <dbReference type="ChEBI" id="CHEBI:30616"/>
        <dbReference type="ChEBI" id="CHEBI:43474"/>
        <dbReference type="ChEBI" id="CHEBI:57416"/>
        <dbReference type="ChEBI" id="CHEBI:57822"/>
        <dbReference type="ChEBI" id="CHEBI:456216"/>
        <dbReference type="EC" id="6.3.2.4"/>
    </reaction>
</comment>
<evidence type="ECO:0000256" key="5">
    <source>
        <dbReference type="ARBA" id="ARBA00012216"/>
    </source>
</evidence>
<keyword evidence="16" id="KW-0479">Metal-binding</keyword>
<name>A0A371RFW0_9PROT</name>
<dbReference type="GO" id="GO:0005737">
    <property type="term" value="C:cytoplasm"/>
    <property type="evidence" value="ECO:0007669"/>
    <property type="project" value="UniProtKB-SubCell"/>
</dbReference>
<dbReference type="PROSITE" id="PS00844">
    <property type="entry name" value="DALA_DALA_LIGASE_2"/>
    <property type="match status" value="1"/>
</dbReference>
<dbReference type="PROSITE" id="PS00843">
    <property type="entry name" value="DALA_DALA_LIGASE_1"/>
    <property type="match status" value="1"/>
</dbReference>
<evidence type="ECO:0000256" key="4">
    <source>
        <dbReference type="ARBA" id="ARBA00010871"/>
    </source>
</evidence>
<keyword evidence="20" id="KW-1185">Reference proteome</keyword>
<dbReference type="GO" id="GO:0071555">
    <property type="term" value="P:cell wall organization"/>
    <property type="evidence" value="ECO:0007669"/>
    <property type="project" value="UniProtKB-KW"/>
</dbReference>
<dbReference type="Pfam" id="PF01820">
    <property type="entry name" value="Dala_Dala_lig_N"/>
    <property type="match status" value="1"/>
</dbReference>
<comment type="cofactor">
    <cofactor evidence="1">
        <name>Mn(2+)</name>
        <dbReference type="ChEBI" id="CHEBI:29035"/>
    </cofactor>
</comment>
<sequence length="311" mass="33024">MTEYRNIALLKGGWCSEREVSLVSGAAAAKALREEGFNVEEIDMSRDVARDLYQSFGGNGPDAVFNALHGPFGEDGRIQALLEILDIPYTHSGVLSSALCMDKPRTKAVLSARGIRVPGGSVIKTSTLKGDHPLSLPYVLKPVGDGSSFGVFIITSPNQGPPVEADIDEELFGGIAMVEPFIPGREITVAVMGDRALGVTEIIPKNSFYDYESKYAAGGSTHVLPADIPEEVAKAAMEISVAAIEALGCKGLARADFRWDDRAGVNGLFILEVNTQPGLTPTSLAPEQAAAAGIDFGALTRWMIEDATCPR</sequence>
<evidence type="ECO:0000256" key="10">
    <source>
        <dbReference type="ARBA" id="ARBA00022960"/>
    </source>
</evidence>
<dbReference type="GO" id="GO:0005524">
    <property type="term" value="F:ATP binding"/>
    <property type="evidence" value="ECO:0007669"/>
    <property type="project" value="UniProtKB-UniRule"/>
</dbReference>
<dbReference type="InParanoid" id="A0A371RFW0"/>
<keyword evidence="12 14" id="KW-0961">Cell wall biogenesis/degradation</keyword>
<dbReference type="RefSeq" id="WP_116390973.1">
    <property type="nucleotide sequence ID" value="NZ_QUQO01000001.1"/>
</dbReference>
<dbReference type="GO" id="GO:0008716">
    <property type="term" value="F:D-alanine-D-alanine ligase activity"/>
    <property type="evidence" value="ECO:0007669"/>
    <property type="project" value="UniProtKB-UniRule"/>
</dbReference>
<evidence type="ECO:0000256" key="6">
    <source>
        <dbReference type="ARBA" id="ARBA00022490"/>
    </source>
</evidence>
<organism evidence="19 20">
    <name type="scientific">Parvularcula marina</name>
    <dbReference type="NCBI Taxonomy" id="2292771"/>
    <lineage>
        <taxon>Bacteria</taxon>
        <taxon>Pseudomonadati</taxon>
        <taxon>Pseudomonadota</taxon>
        <taxon>Alphaproteobacteria</taxon>
        <taxon>Parvularculales</taxon>
        <taxon>Parvularculaceae</taxon>
        <taxon>Parvularcula</taxon>
    </lineage>
</organism>
<evidence type="ECO:0000256" key="1">
    <source>
        <dbReference type="ARBA" id="ARBA00001936"/>
    </source>
</evidence>
<evidence type="ECO:0000256" key="15">
    <source>
        <dbReference type="PIRSR" id="PIRSR039102-1"/>
    </source>
</evidence>
<comment type="function">
    <text evidence="2 14">Cell wall formation.</text>
</comment>
<proteinExistence type="inferred from homology"/>
<evidence type="ECO:0000256" key="11">
    <source>
        <dbReference type="ARBA" id="ARBA00022984"/>
    </source>
</evidence>
<dbReference type="NCBIfam" id="NF002378">
    <property type="entry name" value="PRK01372.1"/>
    <property type="match status" value="1"/>
</dbReference>
<dbReference type="GO" id="GO:0009252">
    <property type="term" value="P:peptidoglycan biosynthetic process"/>
    <property type="evidence" value="ECO:0007669"/>
    <property type="project" value="UniProtKB-UniRule"/>
</dbReference>
<evidence type="ECO:0000256" key="12">
    <source>
        <dbReference type="ARBA" id="ARBA00023316"/>
    </source>
</evidence>
<dbReference type="SUPFAM" id="SSF56059">
    <property type="entry name" value="Glutathione synthetase ATP-binding domain-like"/>
    <property type="match status" value="1"/>
</dbReference>
<dbReference type="GO" id="GO:0046872">
    <property type="term" value="F:metal ion binding"/>
    <property type="evidence" value="ECO:0007669"/>
    <property type="project" value="UniProtKB-KW"/>
</dbReference>
<dbReference type="Gene3D" id="3.30.1490.20">
    <property type="entry name" value="ATP-grasp fold, A domain"/>
    <property type="match status" value="1"/>
</dbReference>
<evidence type="ECO:0000256" key="8">
    <source>
        <dbReference type="ARBA" id="ARBA00022741"/>
    </source>
</evidence>
<evidence type="ECO:0000256" key="16">
    <source>
        <dbReference type="PIRSR" id="PIRSR039102-3"/>
    </source>
</evidence>
<comment type="caution">
    <text evidence="19">The sequence shown here is derived from an EMBL/GenBank/DDBJ whole genome shotgun (WGS) entry which is preliminary data.</text>
</comment>
<dbReference type="AlphaFoldDB" id="A0A371RFW0"/>
<dbReference type="EC" id="6.3.2.4" evidence="5 14"/>
<dbReference type="Gene3D" id="3.30.470.20">
    <property type="entry name" value="ATP-grasp fold, B domain"/>
    <property type="match status" value="1"/>
</dbReference>
<dbReference type="Gene3D" id="3.40.50.20">
    <property type="match status" value="1"/>
</dbReference>
<comment type="cofactor">
    <cofactor evidence="16">
        <name>Mg(2+)</name>
        <dbReference type="ChEBI" id="CHEBI:18420"/>
    </cofactor>
    <cofactor evidence="16">
        <name>Mn(2+)</name>
        <dbReference type="ChEBI" id="CHEBI:29035"/>
    </cofactor>
    <text evidence="16">Binds 2 magnesium or manganese ions per subunit.</text>
</comment>
<feature type="binding site" evidence="16">
    <location>
        <position position="272"/>
    </location>
    <ligand>
        <name>Mg(2+)</name>
        <dbReference type="ChEBI" id="CHEBI:18420"/>
        <label>1</label>
    </ligand>
</feature>
<dbReference type="Proteomes" id="UP000264589">
    <property type="component" value="Unassembled WGS sequence"/>
</dbReference>
<dbReference type="GO" id="GO:0008360">
    <property type="term" value="P:regulation of cell shape"/>
    <property type="evidence" value="ECO:0007669"/>
    <property type="project" value="UniProtKB-KW"/>
</dbReference>
<dbReference type="EMBL" id="QUQO01000001">
    <property type="protein sequence ID" value="RFB04344.1"/>
    <property type="molecule type" value="Genomic_DNA"/>
</dbReference>
<keyword evidence="16" id="KW-0464">Manganese</keyword>